<comment type="cofactor">
    <cofactor evidence="1">
        <name>pyridoxal 5'-phosphate</name>
        <dbReference type="ChEBI" id="CHEBI:597326"/>
    </cofactor>
</comment>
<dbReference type="InterPro" id="IPR015424">
    <property type="entry name" value="PyrdxlP-dep_Trfase"/>
</dbReference>
<accession>A0A852SZZ0</accession>
<dbReference type="SUPFAM" id="SSF53383">
    <property type="entry name" value="PLP-dependent transferases"/>
    <property type="match status" value="1"/>
</dbReference>
<keyword evidence="5" id="KW-0456">Lyase</keyword>
<dbReference type="EC" id="4.1.2.5" evidence="5"/>
<dbReference type="PANTHER" id="PTHR48097:SF5">
    <property type="entry name" value="LOW SPECIFICITY L-THREONINE ALDOLASE"/>
    <property type="match status" value="1"/>
</dbReference>
<evidence type="ECO:0000256" key="2">
    <source>
        <dbReference type="ARBA" id="ARBA00006966"/>
    </source>
</evidence>
<dbReference type="InterPro" id="IPR015422">
    <property type="entry name" value="PyrdxlP-dep_Trfase_small"/>
</dbReference>
<evidence type="ECO:0000259" key="4">
    <source>
        <dbReference type="Pfam" id="PF01212"/>
    </source>
</evidence>
<dbReference type="RefSeq" id="WP_179456860.1">
    <property type="nucleotide sequence ID" value="NZ_BAAAPX010000001.1"/>
</dbReference>
<sequence length="356" mass="38427">MTLQLHDLTLRGFASDNYAGVHPEVLDAIAAANNGHQIAYGEDVYTARLHEVFAEHFGEGVEVYPVFNGTGANVVGLQSMLPRWGAVVCAKTAHINTDEAGAPEKVGGIKLLPVETTDGKLTPELIDREAWGWGDEHRAQPLVVSITQTTELGTAYTVEEVRAIAEHVHARGMKLHMDGSRISNAAATLGVPLRTFTTDAGVDVLSFGGTKNGMLYGEAVVVLNPQASEGMVYLRKLNMQLASKMRFISAQLIALLTDDLYLRSAAHANAMATRLRTALEAGIADGSIQGVGFSQKTEANGVFATLPTGVADRLRQHFRFYDWDAANNEVRWMCAFDTTEEDIDAFVAALVQELGA</sequence>
<keyword evidence="6" id="KW-1185">Reference proteome</keyword>
<dbReference type="GO" id="GO:0006520">
    <property type="term" value="P:amino acid metabolic process"/>
    <property type="evidence" value="ECO:0007669"/>
    <property type="project" value="InterPro"/>
</dbReference>
<dbReference type="Gene3D" id="3.40.640.10">
    <property type="entry name" value="Type I PLP-dependent aspartate aminotransferase-like (Major domain)"/>
    <property type="match status" value="1"/>
</dbReference>
<dbReference type="InterPro" id="IPR001597">
    <property type="entry name" value="ArAA_b-elim_lyase/Thr_aldolase"/>
</dbReference>
<dbReference type="Proteomes" id="UP000589620">
    <property type="component" value="Unassembled WGS sequence"/>
</dbReference>
<dbReference type="InterPro" id="IPR015421">
    <property type="entry name" value="PyrdxlP-dep_Trfase_major"/>
</dbReference>
<dbReference type="Pfam" id="PF01212">
    <property type="entry name" value="Beta_elim_lyase"/>
    <property type="match status" value="1"/>
</dbReference>
<dbReference type="PANTHER" id="PTHR48097">
    <property type="entry name" value="L-THREONINE ALDOLASE-RELATED"/>
    <property type="match status" value="1"/>
</dbReference>
<evidence type="ECO:0000256" key="3">
    <source>
        <dbReference type="ARBA" id="ARBA00022898"/>
    </source>
</evidence>
<organism evidence="5 6">
    <name type="scientific">Leifsonia soli</name>
    <dbReference type="NCBI Taxonomy" id="582665"/>
    <lineage>
        <taxon>Bacteria</taxon>
        <taxon>Bacillati</taxon>
        <taxon>Actinomycetota</taxon>
        <taxon>Actinomycetes</taxon>
        <taxon>Micrococcales</taxon>
        <taxon>Microbacteriaceae</taxon>
        <taxon>Leifsonia</taxon>
    </lineage>
</organism>
<keyword evidence="3" id="KW-0663">Pyridoxal phosphate</keyword>
<dbReference type="AlphaFoldDB" id="A0A852SZZ0"/>
<dbReference type="GO" id="GO:0004793">
    <property type="term" value="F:threonine aldolase activity"/>
    <property type="evidence" value="ECO:0007669"/>
    <property type="project" value="UniProtKB-EC"/>
</dbReference>
<feature type="domain" description="Aromatic amino acid beta-eliminating lyase/threonine aldolase" evidence="4">
    <location>
        <begin position="13"/>
        <end position="280"/>
    </location>
</feature>
<protein>
    <submittedName>
        <fullName evidence="5">Threonine aldolase</fullName>
        <ecNumber evidence="5">4.1.2.5</ecNumber>
    </submittedName>
</protein>
<dbReference type="EMBL" id="JACCBJ010000001">
    <property type="protein sequence ID" value="NYD74846.1"/>
    <property type="molecule type" value="Genomic_DNA"/>
</dbReference>
<dbReference type="CDD" id="cd06502">
    <property type="entry name" value="TA_like"/>
    <property type="match status" value="1"/>
</dbReference>
<gene>
    <name evidence="5" type="ORF">BJ963_002365</name>
</gene>
<evidence type="ECO:0000313" key="6">
    <source>
        <dbReference type="Proteomes" id="UP000589620"/>
    </source>
</evidence>
<comment type="caution">
    <text evidence="5">The sequence shown here is derived from an EMBL/GenBank/DDBJ whole genome shotgun (WGS) entry which is preliminary data.</text>
</comment>
<evidence type="ECO:0000313" key="5">
    <source>
        <dbReference type="EMBL" id="NYD74846.1"/>
    </source>
</evidence>
<evidence type="ECO:0000256" key="1">
    <source>
        <dbReference type="ARBA" id="ARBA00001933"/>
    </source>
</evidence>
<name>A0A852SZZ0_9MICO</name>
<proteinExistence type="inferred from homology"/>
<dbReference type="Gene3D" id="3.90.1150.10">
    <property type="entry name" value="Aspartate Aminotransferase, domain 1"/>
    <property type="match status" value="1"/>
</dbReference>
<comment type="similarity">
    <text evidence="2">Belongs to the threonine aldolase family.</text>
</comment>
<reference evidence="5 6" key="1">
    <citation type="submission" date="2020-07" db="EMBL/GenBank/DDBJ databases">
        <title>Sequencing the genomes of 1000 actinobacteria strains.</title>
        <authorList>
            <person name="Klenk H.-P."/>
        </authorList>
    </citation>
    <scope>NUCLEOTIDE SEQUENCE [LARGE SCALE GENOMIC DNA]</scope>
    <source>
        <strain evidence="5 6">DSM 23871</strain>
    </source>
</reference>